<gene>
    <name evidence="2" type="ORF">MtrunA17_Chr4g0019881</name>
</gene>
<keyword evidence="1" id="KW-1133">Transmembrane helix</keyword>
<proteinExistence type="predicted"/>
<keyword evidence="1" id="KW-0812">Transmembrane</keyword>
<reference evidence="2" key="1">
    <citation type="journal article" date="2018" name="Nat. Plants">
        <title>Whole-genome landscape of Medicago truncatula symbiotic genes.</title>
        <authorList>
            <person name="Pecrix Y."/>
            <person name="Gamas P."/>
            <person name="Carrere S."/>
        </authorList>
    </citation>
    <scope>NUCLEOTIDE SEQUENCE</scope>
    <source>
        <tissue evidence="2">Leaves</tissue>
    </source>
</reference>
<evidence type="ECO:0008006" key="3">
    <source>
        <dbReference type="Google" id="ProtNLM"/>
    </source>
</evidence>
<evidence type="ECO:0000256" key="1">
    <source>
        <dbReference type="SAM" id="Phobius"/>
    </source>
</evidence>
<name>A0A396I2V2_MEDTR</name>
<dbReference type="Proteomes" id="UP000265566">
    <property type="component" value="Chromosome 4"/>
</dbReference>
<comment type="caution">
    <text evidence="2">The sequence shown here is derived from an EMBL/GenBank/DDBJ whole genome shotgun (WGS) entry which is preliminary data.</text>
</comment>
<accession>A0A396I2V2</accession>
<sequence>MVMMMLPVMLNGDELWGPMMISVTVMMISVTVTAMNRNSLCNL</sequence>
<protein>
    <recommendedName>
        <fullName evidence="3">Transmembrane protein</fullName>
    </recommendedName>
</protein>
<organism evidence="2">
    <name type="scientific">Medicago truncatula</name>
    <name type="common">Barrel medic</name>
    <name type="synonym">Medicago tribuloides</name>
    <dbReference type="NCBI Taxonomy" id="3880"/>
    <lineage>
        <taxon>Eukaryota</taxon>
        <taxon>Viridiplantae</taxon>
        <taxon>Streptophyta</taxon>
        <taxon>Embryophyta</taxon>
        <taxon>Tracheophyta</taxon>
        <taxon>Spermatophyta</taxon>
        <taxon>Magnoliopsida</taxon>
        <taxon>eudicotyledons</taxon>
        <taxon>Gunneridae</taxon>
        <taxon>Pentapetalae</taxon>
        <taxon>rosids</taxon>
        <taxon>fabids</taxon>
        <taxon>Fabales</taxon>
        <taxon>Fabaceae</taxon>
        <taxon>Papilionoideae</taxon>
        <taxon>50 kb inversion clade</taxon>
        <taxon>NPAAA clade</taxon>
        <taxon>Hologalegina</taxon>
        <taxon>IRL clade</taxon>
        <taxon>Trifolieae</taxon>
        <taxon>Medicago</taxon>
    </lineage>
</organism>
<feature type="transmembrane region" description="Helical" evidence="1">
    <location>
        <begin position="15"/>
        <end position="35"/>
    </location>
</feature>
<dbReference type="AlphaFoldDB" id="A0A396I2V2"/>
<dbReference type="Gramene" id="rna22135">
    <property type="protein sequence ID" value="RHN59962.1"/>
    <property type="gene ID" value="gene22135"/>
</dbReference>
<keyword evidence="1" id="KW-0472">Membrane</keyword>
<evidence type="ECO:0000313" key="2">
    <source>
        <dbReference type="EMBL" id="RHN59962.1"/>
    </source>
</evidence>
<dbReference type="EMBL" id="PSQE01000004">
    <property type="protein sequence ID" value="RHN59962.1"/>
    <property type="molecule type" value="Genomic_DNA"/>
</dbReference>